<comment type="caution">
    <text evidence="1">The sequence shown here is derived from an EMBL/GenBank/DDBJ whole genome shotgun (WGS) entry which is preliminary data.</text>
</comment>
<sequence>MAQQGIGMKMRGLRGPRRAGHLVSSAQLGGLALPMGDDGVVIGQDAENRPQIACFHHPQPYEVLLIGGLWTAQAIALRAAGTGSRVAVETGRAEMWTNLVRSATAGLEVITLHEPGRVPPLGPSVGSPVMIIRDCGVRPPRGRTTALPWQSVLTLVPYLGPAVPRLVEGAALVGIQRVSPEEAVQLGRLMQLPQADVDSLSTLGEGVTLWCTRSDRQYTFTQPTDAESQLLGTPRRLD</sequence>
<proteinExistence type="predicted"/>
<organism evidence="1 2">
    <name type="scientific">Streptomyces smaragdinus</name>
    <dbReference type="NCBI Taxonomy" id="2585196"/>
    <lineage>
        <taxon>Bacteria</taxon>
        <taxon>Bacillati</taxon>
        <taxon>Actinomycetota</taxon>
        <taxon>Actinomycetes</taxon>
        <taxon>Kitasatosporales</taxon>
        <taxon>Streptomycetaceae</taxon>
        <taxon>Streptomyces</taxon>
    </lineage>
</organism>
<dbReference type="EMBL" id="WEGJ01000047">
    <property type="protein sequence ID" value="MQY16172.1"/>
    <property type="molecule type" value="Genomic_DNA"/>
</dbReference>
<gene>
    <name evidence="1" type="ORF">SRB5_63680</name>
</gene>
<dbReference type="AlphaFoldDB" id="A0A7K0CT32"/>
<accession>A0A7K0CT32</accession>
<keyword evidence="2" id="KW-1185">Reference proteome</keyword>
<reference evidence="1 2" key="1">
    <citation type="submission" date="2019-10" db="EMBL/GenBank/DDBJ databases">
        <title>Streptomyces smaragdinus sp. nov. and Streptomyces fabii sp. nov., isolated from the gut of fungus growing-termite Macrotermes natalensis.</title>
        <authorList>
            <person name="Schwitalla J."/>
            <person name="Benndorf R."/>
            <person name="Martin K."/>
            <person name="De Beer W."/>
            <person name="Kaster A.-K."/>
            <person name="Vollmers J."/>
            <person name="Poulsen M."/>
            <person name="Beemelmanns C."/>
        </authorList>
    </citation>
    <scope>NUCLEOTIDE SEQUENCE [LARGE SCALE GENOMIC DNA]</scope>
    <source>
        <strain evidence="1 2">RB5</strain>
    </source>
</reference>
<dbReference type="RefSeq" id="WP_194293091.1">
    <property type="nucleotide sequence ID" value="NZ_WEGJ01000047.1"/>
</dbReference>
<name>A0A7K0CT32_9ACTN</name>
<evidence type="ECO:0000313" key="2">
    <source>
        <dbReference type="Proteomes" id="UP000466345"/>
    </source>
</evidence>
<evidence type="ECO:0000313" key="1">
    <source>
        <dbReference type="EMBL" id="MQY16172.1"/>
    </source>
</evidence>
<dbReference type="Proteomes" id="UP000466345">
    <property type="component" value="Unassembled WGS sequence"/>
</dbReference>
<protein>
    <submittedName>
        <fullName evidence="1">Uncharacterized protein</fullName>
    </submittedName>
</protein>